<keyword evidence="2" id="KW-0812">Transmembrane</keyword>
<evidence type="ECO:0000256" key="1">
    <source>
        <dbReference type="SAM" id="MobiDB-lite"/>
    </source>
</evidence>
<keyword evidence="4" id="KW-1185">Reference proteome</keyword>
<sequence length="303" mass="32714">MQSFFQELGRKLAEQWVSLLVLPGLLFVAAACAASGLGQRRALDCDRGAHLASRWTAHLARLPVSSRLVVAVVLLLAAAGLGLVVRALAGATRRLWLGAWPWPLAAAGRRLTARRQRRWHHEADRRREWERSSPHASRSVEEQHRIDASAARLNRLSPARPARPTWMGDRIQAVEQVALHRSGLDLSFAWPRLWLVLPDGVRAEIGAAYAAFARATTVGSWAWPYLALGAVWWPAALIGAGVGMTGWAAARTAVADLAALSEAAVDLHARTLAQALGVGRPEAVGPVTLAEGEAITALVRKGR</sequence>
<keyword evidence="2" id="KW-0472">Membrane</keyword>
<dbReference type="Proteomes" id="UP001344658">
    <property type="component" value="Unassembled WGS sequence"/>
</dbReference>
<feature type="transmembrane region" description="Helical" evidence="2">
    <location>
        <begin position="68"/>
        <end position="89"/>
    </location>
</feature>
<feature type="region of interest" description="Disordered" evidence="1">
    <location>
        <begin position="122"/>
        <end position="144"/>
    </location>
</feature>
<reference evidence="3 4" key="1">
    <citation type="submission" date="2023-12" db="EMBL/GenBank/DDBJ databases">
        <title>Streptomyces sp. V4-01.</title>
        <authorList>
            <person name="Somphong A."/>
            <person name="Phongsopitanun W."/>
        </authorList>
    </citation>
    <scope>NUCLEOTIDE SEQUENCE [LARGE SCALE GENOMIC DNA]</scope>
    <source>
        <strain evidence="3 4">V4-01</strain>
    </source>
</reference>
<dbReference type="EMBL" id="JAZEWV010000001">
    <property type="protein sequence ID" value="MEE4540581.1"/>
    <property type="molecule type" value="Genomic_DNA"/>
</dbReference>
<dbReference type="RefSeq" id="WP_330792408.1">
    <property type="nucleotide sequence ID" value="NZ_JAZEWV010000001.1"/>
</dbReference>
<evidence type="ECO:0008006" key="5">
    <source>
        <dbReference type="Google" id="ProtNLM"/>
    </source>
</evidence>
<protein>
    <recommendedName>
        <fullName evidence="5">Vegetative cell wall protein gp1</fullName>
    </recommendedName>
</protein>
<accession>A0ABU7P480</accession>
<name>A0ABU7P480_9ACTN</name>
<evidence type="ECO:0000256" key="2">
    <source>
        <dbReference type="SAM" id="Phobius"/>
    </source>
</evidence>
<proteinExistence type="predicted"/>
<keyword evidence="2" id="KW-1133">Transmembrane helix</keyword>
<evidence type="ECO:0000313" key="3">
    <source>
        <dbReference type="EMBL" id="MEE4540581.1"/>
    </source>
</evidence>
<feature type="transmembrane region" description="Helical" evidence="2">
    <location>
        <begin position="16"/>
        <end position="37"/>
    </location>
</feature>
<comment type="caution">
    <text evidence="3">The sequence shown here is derived from an EMBL/GenBank/DDBJ whole genome shotgun (WGS) entry which is preliminary data.</text>
</comment>
<organism evidence="3 4">
    <name type="scientific">Actinacidiphila polyblastidii</name>
    <dbReference type="NCBI Taxonomy" id="3110430"/>
    <lineage>
        <taxon>Bacteria</taxon>
        <taxon>Bacillati</taxon>
        <taxon>Actinomycetota</taxon>
        <taxon>Actinomycetes</taxon>
        <taxon>Kitasatosporales</taxon>
        <taxon>Streptomycetaceae</taxon>
        <taxon>Actinacidiphila</taxon>
    </lineage>
</organism>
<evidence type="ECO:0000313" key="4">
    <source>
        <dbReference type="Proteomes" id="UP001344658"/>
    </source>
</evidence>
<gene>
    <name evidence="3" type="ORF">V2S66_01190</name>
</gene>